<comment type="caution">
    <text evidence="1">The sequence shown here is derived from an EMBL/GenBank/DDBJ whole genome shotgun (WGS) entry which is preliminary data.</text>
</comment>
<dbReference type="EMBL" id="JABXIY010000008">
    <property type="protein sequence ID" value="NVK95798.1"/>
    <property type="molecule type" value="Genomic_DNA"/>
</dbReference>
<dbReference type="Proteomes" id="UP000565723">
    <property type="component" value="Unassembled WGS sequence"/>
</dbReference>
<gene>
    <name evidence="1" type="ORF">HW564_02605</name>
</gene>
<protein>
    <submittedName>
        <fullName evidence="1">Uncharacterized protein</fullName>
    </submittedName>
</protein>
<name>A0A850LD32_9RHOB</name>
<proteinExistence type="predicted"/>
<organism evidence="1 2">
    <name type="scientific">Ruegeria pomeroyi</name>
    <dbReference type="NCBI Taxonomy" id="89184"/>
    <lineage>
        <taxon>Bacteria</taxon>
        <taxon>Pseudomonadati</taxon>
        <taxon>Pseudomonadota</taxon>
        <taxon>Alphaproteobacteria</taxon>
        <taxon>Rhodobacterales</taxon>
        <taxon>Roseobacteraceae</taxon>
        <taxon>Ruegeria</taxon>
    </lineage>
</organism>
<dbReference type="OMA" id="WNCRLER"/>
<dbReference type="AlphaFoldDB" id="A0A850LD32"/>
<evidence type="ECO:0000313" key="1">
    <source>
        <dbReference type="EMBL" id="NVK95798.1"/>
    </source>
</evidence>
<dbReference type="RefSeq" id="WP_011047118.1">
    <property type="nucleotide sequence ID" value="NZ_CP076685.1"/>
</dbReference>
<accession>A0A850LD32</accession>
<reference evidence="1 2" key="1">
    <citation type="journal article" date="2020" name="Proc. Natl. Acad. Sci. U.S.A.">
        <title>Ecological drivers of bacterial community assembly in synthetic phycospheres.</title>
        <authorList>
            <person name="Fu H."/>
            <person name="Uchimiya M."/>
            <person name="Gore J."/>
            <person name="Moran M.A."/>
        </authorList>
    </citation>
    <scope>NUCLEOTIDE SEQUENCE [LARGE SCALE GENOMIC DNA]</scope>
    <source>
        <strain evidence="1">HF-Din03</strain>
    </source>
</reference>
<sequence length="165" mass="18920">MYWPKPGSKRDLKKRWQKPDRIFFGFGACHILCGAYLKWPPLEGFYAEQILPASGFPGSHIYATDGVVSFDYHGYALRENLLRHYEAGWQARYPGWTGRIELVDFDLLDTTALNMRKFWGPDQYPGDALKRAYNSIARIDHVTARNKALQTRPRNAVIDRPAAAS</sequence>
<evidence type="ECO:0000313" key="2">
    <source>
        <dbReference type="Proteomes" id="UP000565723"/>
    </source>
</evidence>